<evidence type="ECO:0000259" key="5">
    <source>
        <dbReference type="PROSITE" id="PS50931"/>
    </source>
</evidence>
<sequence>MLDTAKLLVLRAVAEHGSIAGAARELGYTRSAVSQQMSALERSAGVSLLIRGGKTVTLTPLGRRLIEHTERILVELRAAESALRQPGGVAGHLKIGIPFREGPPIMSTALTKVRQRYPRLEISLVAISDQQGAEEVKRGRLDVVILSTFGAGPPLPEPGLRQWILGCDPLSLCVPAKHELAELESCRIEQLREEPWIVYQNHPLSTVLLGLCSGSGFRPRVAATVGDVATALGLAGVGWGVTIAPDLTPGAPESSIRRVPLEAVDAKRYSVVVCRDGEQEIPEIDAVVTAVHAVTTRQVSP</sequence>
<dbReference type="InterPro" id="IPR005119">
    <property type="entry name" value="LysR_subst-bd"/>
</dbReference>
<dbReference type="Gene3D" id="1.10.10.10">
    <property type="entry name" value="Winged helix-like DNA-binding domain superfamily/Winged helix DNA-binding domain"/>
    <property type="match status" value="1"/>
</dbReference>
<dbReference type="PANTHER" id="PTHR30346:SF29">
    <property type="entry name" value="LYSR SUBSTRATE-BINDING"/>
    <property type="match status" value="1"/>
</dbReference>
<protein>
    <submittedName>
        <fullName evidence="6">LysR family transcriptional regulator</fullName>
    </submittedName>
</protein>
<evidence type="ECO:0000256" key="1">
    <source>
        <dbReference type="ARBA" id="ARBA00009437"/>
    </source>
</evidence>
<keyword evidence="7" id="KW-1185">Reference proteome</keyword>
<keyword evidence="4" id="KW-0804">Transcription</keyword>
<proteinExistence type="inferred from homology"/>
<keyword evidence="2" id="KW-0805">Transcription regulation</keyword>
<keyword evidence="3" id="KW-0238">DNA-binding</keyword>
<dbReference type="Gene3D" id="3.40.190.10">
    <property type="entry name" value="Periplasmic binding protein-like II"/>
    <property type="match status" value="2"/>
</dbReference>
<comment type="similarity">
    <text evidence="1">Belongs to the LysR transcriptional regulatory family.</text>
</comment>
<accession>A0A4R4ZXC0</accession>
<gene>
    <name evidence="6" type="ORF">E1263_01020</name>
</gene>
<dbReference type="PROSITE" id="PS50931">
    <property type="entry name" value="HTH_LYSR"/>
    <property type="match status" value="1"/>
</dbReference>
<dbReference type="InterPro" id="IPR036388">
    <property type="entry name" value="WH-like_DNA-bd_sf"/>
</dbReference>
<evidence type="ECO:0000256" key="3">
    <source>
        <dbReference type="ARBA" id="ARBA00023125"/>
    </source>
</evidence>
<dbReference type="InterPro" id="IPR036390">
    <property type="entry name" value="WH_DNA-bd_sf"/>
</dbReference>
<evidence type="ECO:0000256" key="2">
    <source>
        <dbReference type="ARBA" id="ARBA00023015"/>
    </source>
</evidence>
<dbReference type="AlphaFoldDB" id="A0A4R4ZXC0"/>
<dbReference type="SUPFAM" id="SSF46785">
    <property type="entry name" value="Winged helix' DNA-binding domain"/>
    <property type="match status" value="1"/>
</dbReference>
<dbReference type="Pfam" id="PF03466">
    <property type="entry name" value="LysR_substrate"/>
    <property type="match status" value="1"/>
</dbReference>
<dbReference type="GO" id="GO:0003700">
    <property type="term" value="F:DNA-binding transcription factor activity"/>
    <property type="evidence" value="ECO:0007669"/>
    <property type="project" value="InterPro"/>
</dbReference>
<dbReference type="SUPFAM" id="SSF53850">
    <property type="entry name" value="Periplasmic binding protein-like II"/>
    <property type="match status" value="1"/>
</dbReference>
<dbReference type="FunFam" id="1.10.10.10:FF:000001">
    <property type="entry name" value="LysR family transcriptional regulator"/>
    <property type="match status" value="1"/>
</dbReference>
<dbReference type="RefSeq" id="WP_132164297.1">
    <property type="nucleotide sequence ID" value="NZ_SMKX01000002.1"/>
</dbReference>
<feature type="domain" description="HTH lysR-type" evidence="5">
    <location>
        <begin position="2"/>
        <end position="59"/>
    </location>
</feature>
<name>A0A4R4ZXC0_9ACTN</name>
<evidence type="ECO:0000313" key="7">
    <source>
        <dbReference type="Proteomes" id="UP000295124"/>
    </source>
</evidence>
<dbReference type="EMBL" id="SMKX01000002">
    <property type="protein sequence ID" value="TDD63240.1"/>
    <property type="molecule type" value="Genomic_DNA"/>
</dbReference>
<dbReference type="Proteomes" id="UP000295124">
    <property type="component" value="Unassembled WGS sequence"/>
</dbReference>
<comment type="caution">
    <text evidence="6">The sequence shown here is derived from an EMBL/GenBank/DDBJ whole genome shotgun (WGS) entry which is preliminary data.</text>
</comment>
<dbReference type="Pfam" id="PF00126">
    <property type="entry name" value="HTH_1"/>
    <property type="match status" value="1"/>
</dbReference>
<dbReference type="GO" id="GO:0032993">
    <property type="term" value="C:protein-DNA complex"/>
    <property type="evidence" value="ECO:0007669"/>
    <property type="project" value="TreeGrafter"/>
</dbReference>
<evidence type="ECO:0000313" key="6">
    <source>
        <dbReference type="EMBL" id="TDD63240.1"/>
    </source>
</evidence>
<organism evidence="6 7">
    <name type="scientific">Kribbella antibiotica</name>
    <dbReference type="NCBI Taxonomy" id="190195"/>
    <lineage>
        <taxon>Bacteria</taxon>
        <taxon>Bacillati</taxon>
        <taxon>Actinomycetota</taxon>
        <taxon>Actinomycetes</taxon>
        <taxon>Propionibacteriales</taxon>
        <taxon>Kribbellaceae</taxon>
        <taxon>Kribbella</taxon>
    </lineage>
</organism>
<dbReference type="InterPro" id="IPR000847">
    <property type="entry name" value="LysR_HTH_N"/>
</dbReference>
<dbReference type="GO" id="GO:0003677">
    <property type="term" value="F:DNA binding"/>
    <property type="evidence" value="ECO:0007669"/>
    <property type="project" value="UniProtKB-KW"/>
</dbReference>
<dbReference type="PANTHER" id="PTHR30346">
    <property type="entry name" value="TRANSCRIPTIONAL DUAL REGULATOR HCAR-RELATED"/>
    <property type="match status" value="1"/>
</dbReference>
<dbReference type="OrthoDB" id="4131546at2"/>
<reference evidence="6 7" key="1">
    <citation type="submission" date="2019-03" db="EMBL/GenBank/DDBJ databases">
        <title>Draft genome sequences of novel Actinobacteria.</title>
        <authorList>
            <person name="Sahin N."/>
            <person name="Ay H."/>
            <person name="Saygin H."/>
        </authorList>
    </citation>
    <scope>NUCLEOTIDE SEQUENCE [LARGE SCALE GENOMIC DNA]</scope>
    <source>
        <strain evidence="6 7">JCM 13523</strain>
    </source>
</reference>
<evidence type="ECO:0000256" key="4">
    <source>
        <dbReference type="ARBA" id="ARBA00023163"/>
    </source>
</evidence>